<feature type="domain" description="EGF-like" evidence="15">
    <location>
        <begin position="2808"/>
        <end position="2846"/>
    </location>
</feature>
<dbReference type="Gene3D" id="2.60.120.200">
    <property type="match status" value="2"/>
</dbReference>
<keyword evidence="8 13" id="KW-0472">Membrane</keyword>
<keyword evidence="7 13" id="KW-1133">Transmembrane helix</keyword>
<feature type="compositionally biased region" description="Basic and acidic residues" evidence="12">
    <location>
        <begin position="3352"/>
        <end position="3367"/>
    </location>
</feature>
<feature type="domain" description="Cadherin" evidence="16">
    <location>
        <begin position="1872"/>
        <end position="1979"/>
    </location>
</feature>
<dbReference type="OrthoDB" id="6252479at2759"/>
<dbReference type="PROSITE" id="PS50026">
    <property type="entry name" value="EGF_3"/>
    <property type="match status" value="4"/>
</dbReference>
<dbReference type="SUPFAM" id="SSF49313">
    <property type="entry name" value="Cadherin-like"/>
    <property type="match status" value="13"/>
</dbReference>
<evidence type="ECO:0000313" key="17">
    <source>
        <dbReference type="EMBL" id="QAU32670.1"/>
    </source>
</evidence>
<dbReference type="InterPro" id="IPR001791">
    <property type="entry name" value="Laminin_G"/>
</dbReference>
<feature type="compositionally biased region" description="Polar residues" evidence="12">
    <location>
        <begin position="3582"/>
        <end position="3595"/>
    </location>
</feature>
<dbReference type="PRINTS" id="PR00205">
    <property type="entry name" value="CADHERIN"/>
</dbReference>
<dbReference type="InterPro" id="IPR002126">
    <property type="entry name" value="Cadherin-like_dom"/>
</dbReference>
<evidence type="ECO:0000256" key="2">
    <source>
        <dbReference type="ARBA" id="ARBA00022692"/>
    </source>
</evidence>
<feature type="disulfide bond" evidence="11">
    <location>
        <begin position="2817"/>
        <end position="2834"/>
    </location>
</feature>
<dbReference type="Gene3D" id="2.60.40.60">
    <property type="entry name" value="Cadherins"/>
    <property type="match status" value="13"/>
</dbReference>
<evidence type="ECO:0000256" key="10">
    <source>
        <dbReference type="PROSITE-ProRule" id="PRU00043"/>
    </source>
</evidence>
<dbReference type="CDD" id="cd00054">
    <property type="entry name" value="EGF_CA"/>
    <property type="match status" value="4"/>
</dbReference>
<organism evidence="17">
    <name type="scientific">Schmidtea mediterranea</name>
    <name type="common">Freshwater planarian flatworm</name>
    <dbReference type="NCBI Taxonomy" id="79327"/>
    <lineage>
        <taxon>Eukaryota</taxon>
        <taxon>Metazoa</taxon>
        <taxon>Spiralia</taxon>
        <taxon>Lophotrochozoa</taxon>
        <taxon>Platyhelminthes</taxon>
        <taxon>Rhabditophora</taxon>
        <taxon>Seriata</taxon>
        <taxon>Tricladida</taxon>
        <taxon>Continenticola</taxon>
        <taxon>Geoplanoidea</taxon>
        <taxon>Dugesiidae</taxon>
        <taxon>Schmidtea</taxon>
    </lineage>
</organism>
<dbReference type="PROSITE" id="PS01186">
    <property type="entry name" value="EGF_2"/>
    <property type="match status" value="2"/>
</dbReference>
<feature type="domain" description="Cadherin" evidence="16">
    <location>
        <begin position="2"/>
        <end position="81"/>
    </location>
</feature>
<dbReference type="Pfam" id="PF00028">
    <property type="entry name" value="Cadherin"/>
    <property type="match status" value="7"/>
</dbReference>
<dbReference type="GO" id="GO:0005886">
    <property type="term" value="C:plasma membrane"/>
    <property type="evidence" value="ECO:0007669"/>
    <property type="project" value="InterPro"/>
</dbReference>
<dbReference type="SMART" id="SM00179">
    <property type="entry name" value="EGF_CA"/>
    <property type="match status" value="4"/>
</dbReference>
<feature type="disulfide bond" evidence="11">
    <location>
        <begin position="3061"/>
        <end position="3070"/>
    </location>
</feature>
<feature type="domain" description="Cadherin" evidence="16">
    <location>
        <begin position="571"/>
        <end position="616"/>
    </location>
</feature>
<dbReference type="GO" id="GO:0007156">
    <property type="term" value="P:homophilic cell adhesion via plasma membrane adhesion molecules"/>
    <property type="evidence" value="ECO:0007669"/>
    <property type="project" value="InterPro"/>
</dbReference>
<dbReference type="InterPro" id="IPR013320">
    <property type="entry name" value="ConA-like_dom_sf"/>
</dbReference>
<dbReference type="FunFam" id="2.60.40.60:FF:000033">
    <property type="entry name" value="FAT atypical cadherin 1"/>
    <property type="match status" value="1"/>
</dbReference>
<evidence type="ECO:0000256" key="4">
    <source>
        <dbReference type="ARBA" id="ARBA00022737"/>
    </source>
</evidence>
<dbReference type="PANTHER" id="PTHR24025">
    <property type="entry name" value="DESMOGLEIN FAMILY MEMBER"/>
    <property type="match status" value="1"/>
</dbReference>
<keyword evidence="4" id="KW-0677">Repeat</keyword>
<evidence type="ECO:0000256" key="13">
    <source>
        <dbReference type="SAM" id="Phobius"/>
    </source>
</evidence>
<dbReference type="SMART" id="SM00282">
    <property type="entry name" value="LamG"/>
    <property type="match status" value="1"/>
</dbReference>
<feature type="region of interest" description="Disordered" evidence="12">
    <location>
        <begin position="3540"/>
        <end position="3561"/>
    </location>
</feature>
<dbReference type="GO" id="GO:0005911">
    <property type="term" value="C:cell-cell junction"/>
    <property type="evidence" value="ECO:0007669"/>
    <property type="project" value="TreeGrafter"/>
</dbReference>
<dbReference type="InterPro" id="IPR000742">
    <property type="entry name" value="EGF"/>
</dbReference>
<comment type="caution">
    <text evidence="11">Lacks conserved residue(s) required for the propagation of feature annotation.</text>
</comment>
<feature type="domain" description="Cadherin" evidence="16">
    <location>
        <begin position="82"/>
        <end position="184"/>
    </location>
</feature>
<feature type="domain" description="Cadherin" evidence="16">
    <location>
        <begin position="829"/>
        <end position="928"/>
    </location>
</feature>
<protein>
    <submittedName>
        <fullName evidence="17">Ft-1</fullName>
    </submittedName>
</protein>
<evidence type="ECO:0000256" key="6">
    <source>
        <dbReference type="ARBA" id="ARBA00022889"/>
    </source>
</evidence>
<feature type="compositionally biased region" description="Polar residues" evidence="12">
    <location>
        <begin position="3462"/>
        <end position="3473"/>
    </location>
</feature>
<dbReference type="PROSITE" id="PS00232">
    <property type="entry name" value="CADHERIN_1"/>
    <property type="match status" value="3"/>
</dbReference>
<evidence type="ECO:0000256" key="3">
    <source>
        <dbReference type="ARBA" id="ARBA00022729"/>
    </source>
</evidence>
<keyword evidence="9 11" id="KW-1015">Disulfide bond</keyword>
<keyword evidence="2 13" id="KW-0812">Transmembrane</keyword>
<feature type="domain" description="Cadherin" evidence="16">
    <location>
        <begin position="1552"/>
        <end position="1653"/>
    </location>
</feature>
<dbReference type="PROSITE" id="PS00010">
    <property type="entry name" value="ASX_HYDROXYL"/>
    <property type="match status" value="1"/>
</dbReference>
<dbReference type="PROSITE" id="PS50025">
    <property type="entry name" value="LAM_G_DOMAIN"/>
    <property type="match status" value="1"/>
</dbReference>
<feature type="domain" description="Cadherin" evidence="16">
    <location>
        <begin position="718"/>
        <end position="828"/>
    </location>
</feature>
<feature type="domain" description="Cadherin" evidence="16">
    <location>
        <begin position="2419"/>
        <end position="2491"/>
    </location>
</feature>
<feature type="domain" description="Cadherin" evidence="16">
    <location>
        <begin position="186"/>
        <end position="292"/>
    </location>
</feature>
<feature type="domain" description="Cadherin" evidence="16">
    <location>
        <begin position="1662"/>
        <end position="1753"/>
    </location>
</feature>
<evidence type="ECO:0000256" key="8">
    <source>
        <dbReference type="ARBA" id="ARBA00023136"/>
    </source>
</evidence>
<evidence type="ECO:0000259" key="14">
    <source>
        <dbReference type="PROSITE" id="PS50025"/>
    </source>
</evidence>
<accession>A0A481MTN3</accession>
<dbReference type="SUPFAM" id="SSF57196">
    <property type="entry name" value="EGF/Laminin"/>
    <property type="match status" value="1"/>
</dbReference>
<evidence type="ECO:0000259" key="16">
    <source>
        <dbReference type="PROSITE" id="PS50268"/>
    </source>
</evidence>
<evidence type="ECO:0000256" key="5">
    <source>
        <dbReference type="ARBA" id="ARBA00022837"/>
    </source>
</evidence>
<feature type="disulfide bond" evidence="11">
    <location>
        <begin position="2836"/>
        <end position="2845"/>
    </location>
</feature>
<feature type="region of interest" description="Disordered" evidence="12">
    <location>
        <begin position="3582"/>
        <end position="3662"/>
    </location>
</feature>
<feature type="region of interest" description="Disordered" evidence="12">
    <location>
        <begin position="3453"/>
        <end position="3473"/>
    </location>
</feature>
<feature type="domain" description="Cadherin" evidence="16">
    <location>
        <begin position="1980"/>
        <end position="2088"/>
    </location>
</feature>
<feature type="compositionally biased region" description="Polar residues" evidence="12">
    <location>
        <begin position="3613"/>
        <end position="3638"/>
    </location>
</feature>
<feature type="compositionally biased region" description="Low complexity" evidence="12">
    <location>
        <begin position="3596"/>
        <end position="3612"/>
    </location>
</feature>
<dbReference type="SMART" id="SM00112">
    <property type="entry name" value="CA"/>
    <property type="match status" value="13"/>
</dbReference>
<dbReference type="CDD" id="cd11304">
    <property type="entry name" value="Cadherin_repeat"/>
    <property type="match status" value="14"/>
</dbReference>
<dbReference type="Pfam" id="PF02210">
    <property type="entry name" value="Laminin_G_2"/>
    <property type="match status" value="1"/>
</dbReference>
<feature type="transmembrane region" description="Helical" evidence="13">
    <location>
        <begin position="3316"/>
        <end position="3341"/>
    </location>
</feature>
<evidence type="ECO:0000256" key="9">
    <source>
        <dbReference type="ARBA" id="ARBA00023157"/>
    </source>
</evidence>
<keyword evidence="11" id="KW-0245">EGF-like domain</keyword>
<dbReference type="CDD" id="cd00110">
    <property type="entry name" value="LamG"/>
    <property type="match status" value="1"/>
</dbReference>
<dbReference type="InterPro" id="IPR018097">
    <property type="entry name" value="EGF_Ca-bd_CS"/>
</dbReference>
<comment type="subcellular location">
    <subcellularLocation>
        <location evidence="1">Membrane</location>
        <topology evidence="1">Single-pass membrane protein</topology>
    </subcellularLocation>
</comment>
<dbReference type="PANTHER" id="PTHR24025:SF31">
    <property type="entry name" value="NEURAL-CADHERIN"/>
    <property type="match status" value="1"/>
</dbReference>
<dbReference type="InterPro" id="IPR001881">
    <property type="entry name" value="EGF-like_Ca-bd_dom"/>
</dbReference>
<evidence type="ECO:0000256" key="1">
    <source>
        <dbReference type="ARBA" id="ARBA00004167"/>
    </source>
</evidence>
<keyword evidence="3" id="KW-0732">Signal</keyword>
<feature type="domain" description="Cadherin" evidence="16">
    <location>
        <begin position="617"/>
        <end position="717"/>
    </location>
</feature>
<feature type="domain" description="EGF-like" evidence="15">
    <location>
        <begin position="2768"/>
        <end position="2806"/>
    </location>
</feature>
<feature type="disulfide bond" evidence="11">
    <location>
        <begin position="2756"/>
        <end position="2765"/>
    </location>
</feature>
<keyword evidence="5 10" id="KW-0106">Calcium</keyword>
<proteinExistence type="evidence at transcript level"/>
<feature type="domain" description="EGF-like" evidence="15">
    <location>
        <begin position="3033"/>
        <end position="3071"/>
    </location>
</feature>
<dbReference type="InterPro" id="IPR015919">
    <property type="entry name" value="Cadherin-like_sf"/>
</dbReference>
<dbReference type="EMBL" id="MH253614">
    <property type="protein sequence ID" value="QAU32670.1"/>
    <property type="molecule type" value="mRNA"/>
</dbReference>
<feature type="domain" description="Cadherin" evidence="16">
    <location>
        <begin position="1758"/>
        <end position="1874"/>
    </location>
</feature>
<sequence length="3662" mass="412101">MDPDSGINGFVNYSIEKLPVELDFVEIDSQSGRLFTNKLVDVVEQEFIFFITAEDHGIPRLNSSVKVYVKINPSPKSKQFFDKQTFFQNISEDMKITEKIFKLEIDHQQMVTYRISKCTQKGAFSINQHTGIIHLINRLDREAIAFHVLTIVATDNSSTKDSEYLAVTNLYVNIIDVNDNSPIFKNDALNNFILSESTKVGTILGFYTANDIDDGLNGQVRYRLTATGMESISVFKIDTFSGALYLNQPVDYELKPKWNFIITAFDLGYPALHSNLSVTVTITNINDEKPRFNKESRLEFIVQQNVAIGTTVGRVYAQDPDTNEVLYYLQSVHPPDHPFVINPISGILSVSNPILQEVSFDLVVMAVDAERQDRYDQQSVKVHIKHDNEDEIQVLTYGAIILPKSSFYREKIATLKAQSNSKNLNSRFMYLLKNSSYDKIIINRYTGDVFLTSTTPVEFNSIDITFLISLESLRSDTLIKYHSTKLVLNIGDPHNLNFQKNDYFFQIPECKTTPGLKLFRLQALYPGNPISDLEYYIFDIYCGISERIKLPNTMIRLDKETGWISVGNIYLDREIIEGSQITVEVVVIDRGKNGSRIRCTKVFLNIEDCNDNRPVFANETFIFHAPENTTYGQKIYVGTVQAHDKDLDSTLEYIWINEIPEFSLDKTSGIVTTSGVPLDHESVAYFIGKIQVSDGTFTSTANIIILIDDANDQCHNFTHDRYHFHIHETAPIHTVIGQVTLKNSTTNPNFIIKFDIVSEWGKHLFSVNPDHGIITTQGEIDYEQDNHYILLITATDVSQQSLFLPCLETVTTTVLVSIVDINDNIPVFDTTRLAVSIPEDVPINSEIIQLIASDADKSDLLLFEILSPNDDLLMTVNPITGVISTAGILDYEKTERHALTVSCTDGLHRVTVEVLINLINVNDETPLIHNPTTVYLPKINQNHNIMIKCSDQDNLGPLSYDIMTSSKDIQNIYVDQITGKVSFNPGLLYANSINVSLSCSDTIHNTIKNVSLIVLYRNRSSKNYTAFIKLERFEKSPLKIQSVFDKLIIPNDDKYVYFLLQSLYNLSEDDYNFYLINPSTGEFKPIEGFAPRKHEYRFTIAGIKRDSLNQENQINIETILTYKEIELCYPSFLGTPYSFQIDHRVTAPKYLGSVSVGYCSNQKILYYLSSGHSFFYVNGTSGDIFITRDLPLGQYKFKLSSLIDTNPKTYLSTIVTVSTMGPLENTAKCEFFTLRLSVDSSVELGTKVGKMSITDLPAQILSVSYKLSRNQPLSITDDGSLIISSKSFKSKPFFNLSVKASWWDRNEHRILDCPIELIVNVQTSNCVIGVVYPGRNVEIYTFADQINARRFIFGVPVAHVNCPHKLYDSTFELNDPNFYIASKTGEIFSRNILTKSIYDINARVSSVNAINSLEIPIRVYIMDRINNAKIEFHNNQLAISLFWKTPVKSVVTSVKAIVVPSSYQSLLEYSVVYFCCIYATNVAIYNGTIYQTFFSINRESGQISLNKPLPQLVSVYTLRIRASLKMVNSKILWYKDTDVSISVYDNVCKCTNHGYFTGSVEENSDSEISVSNNILSCNGNSKVSFTLHPKWSQDYLYYNAETNEIRTAHKPVDREVYNNLEISVIIADGSGGIIESCPGIIKVIDLNDNSPIFTLNYFMGFVSENALIGSWIIDIGVIDADSKLFPLKFSLQGEENNAFSINPQNGSVFLAQTVDRELKSKYEMKVAVSDGINVLEIGMLITVTDSNDNRPQISKEIINKTFVIKTSEFAHGNIFVVNITATDADDSQSNNSQIRYSLSSENQRIPVKSLFLLNEDSGSLTIKAVALNWISDNETVDVIITGSDRGQPPLFHSITVHFLFITAECELRILKSTFQYPIAVLYTSQEGSRVANIAVNHDNLYGEITFFIISGNGSSYFSIGSKNGQISTSRNVNSAILGQWFSLIVQACGTKILSSVSFCSKRETITLVISDFNLYSPQIRISETTVSISELIKVGSNLLQVDVIDPDAGLAGIVKLTIITSTDDRFSLVPFPTNGNSYQLKVVNPLDYEIQHQYSLTLLAHDLGFPRKSQTSIVLIKVLDEDDNSPYFISRNFVASLRELDQLIVLPEIRDEDSIMASRNEPSYTLKSKTSSKVQLFQSKTNFTLKILKRSTNESVINLILDVFGASQENYPKRLPLGRYSRLMIYLILPKIPHSQIHCLFKEINSGNEIKFVPVIAQEGLVYNLLRISPKVSKPFISVDRTTGYISTQRIIKIANILISASAQLPGSEKYQICQISRSTSMRNVVANNIIIENDIKYSQIVGTIIIDSSPQINFNEINLRVYSSYYLPFFITKKGEIISTDNLFLNYPTSYNVLLMVSSKDNEFDKALTKFVIKVISNPEKKLGLSISLNVRESIGYGAIFGSVQSLMKNNLIIRGGYSFPKESFDISGHLSVDRKGIIRIRKSIDKESVDSLTVQSSIQFKGKSELLTLTVNVNDENDSESKSRITDIFIGIAENAFQLTRIAQLLPIDPDITGDFQCRLDTLNVPLGILITPDCWLHIINTSSAIRSINNSYMRILHHDGYHNAVVSSFRMKVNLLNNKNIQTNWIVFKIPNLFITSLVKNLKILKALLLSLNVDVALMAIETVKNYLVIWPRSPNREKALQVVEQFKDKLEVVLKIEIQEITIRLCNRKLCNSHGLCSIGVQVNYEQLFTDEDSITANIIYIYPSVNFNIKCLCDDGFLGEKCALLAKCRQQVCHNGGVCGVNRNGEAVCECAPGYTGYNCEYDINECEKTNLCTPHGNCNNIRGGFKCECQLNWIGNGLCTQPFNYCSSNPCSELGTERCIPILGGFKCRCHFGNFGDHCQYSAISFPTESYMEMDFQKISKMSLEFSTILKDTPLISIVISTSVIVQVSLSSGSIRLSIFEDSALVSQRDSNKDLSNGNWWKLDLNVQSNSVLVSVVACEDWNQCDHTIDQFRTIRQRFDVSSSMGRNNVDSNSIIRVLIGSIQKLKLSGVQYFVGCARNLQFFNGSLIRNEQKGVLFDSCPRYRNGILPCSNSDLECGNVGKCIDEWFASRCECPPGYQPPSCTPGYSSYALAPNTIISFVKRPKSDSTNSNSPKNFDSYLKRKRSVSPEYTMISIRIKTRDRNSIIFMALSSFHSYTLVQLENGLVKVVDKYAGSYQEMLHKVVTVNDDKIHTITVTRHSTGTVSVTVDFVVAQVNWLQSHDILGHSVNEVYLAGLPDLKKIENSLSFPNFVGCISDVRFNNKTMPLRGLSENFNVSIIQGSVTSGCSSDICRQSGVCEKYQKCLEIDGIPHAIWGQYKCVDDNKYRLLSILLPVLVGILLCVVLSALLAILIKRRSRKRKSKRPVDPTNREGLLHKTESVDHTDFKGTKKFRDTKRSLTSSTLMQEYELRNVSHPDLIRSHEVSFEPSTSLKLKSKFDSNYGQDSTIHNPYISSGNITMHKDNHSKSTKFDPLNTQNRRFFNSSSGTLRTDDSLIYQCSRPDDYEAVGSHLSSNTSQDQLDQPKFPYAYQFQTQGIKSDFHAQNKLISEGKIPRHCDIRQSSSSSSALSHNPRISSRKYLFPENRKTDEIFSNTESNFTNSPHQQISLESLSSSTSSTNSQNEFTPTNSSESIPSNKNTSIPNTNNCWKNIQRALPPPPPSEDQYEYADMKTN</sequence>
<reference evidence="17" key="1">
    <citation type="journal article" date="2018" name="J. ISSAAS">
        <title>Multi-scale coordination of planar cell polarity in planarians.</title>
        <authorList>
            <person name="Vu H.T.-K."/>
            <person name="Mansour S."/>
            <person name="Kuecken M."/>
            <person name="Blasse C."/>
            <person name="Basquin C."/>
            <person name="Azimzadeh J."/>
            <person name="Myers E.W."/>
            <person name="Brusch L."/>
            <person name="Rink J.C."/>
        </authorList>
    </citation>
    <scope>NUCLEOTIDE SEQUENCE</scope>
    <source>
        <strain evidence="17">CIW4</strain>
    </source>
</reference>
<evidence type="ECO:0000259" key="15">
    <source>
        <dbReference type="PROSITE" id="PS50026"/>
    </source>
</evidence>
<evidence type="ECO:0000256" key="7">
    <source>
        <dbReference type="ARBA" id="ARBA00022989"/>
    </source>
</evidence>
<dbReference type="PROSITE" id="PS00022">
    <property type="entry name" value="EGF_1"/>
    <property type="match status" value="2"/>
</dbReference>
<dbReference type="InterPro" id="IPR050971">
    <property type="entry name" value="Cadherin-domain_protein"/>
</dbReference>
<reference evidence="17" key="2">
    <citation type="submission" date="2018-04" db="EMBL/GenBank/DDBJ databases">
        <authorList>
            <person name="Vu H.T."/>
            <person name="Mansour S."/>
            <person name="Kucken M."/>
            <person name="Blasse C."/>
            <person name="Basquin C."/>
            <person name="Azimzadeh J."/>
            <person name="Myers E.W."/>
            <person name="Brusch L."/>
            <person name="Rink J.C."/>
        </authorList>
    </citation>
    <scope>NUCLEOTIDE SEQUENCE</scope>
    <source>
        <strain evidence="17">CIW4</strain>
    </source>
</reference>
<feature type="domain" description="Laminin G" evidence="14">
    <location>
        <begin position="3094"/>
        <end position="3275"/>
    </location>
</feature>
<keyword evidence="6" id="KW-0130">Cell adhesion</keyword>
<dbReference type="PROSITE" id="PS50268">
    <property type="entry name" value="CADHERIN_2"/>
    <property type="match status" value="14"/>
</dbReference>
<evidence type="ECO:0000256" key="11">
    <source>
        <dbReference type="PROSITE-ProRule" id="PRU00076"/>
    </source>
</evidence>
<dbReference type="PROSITE" id="PS01187">
    <property type="entry name" value="EGF_CA"/>
    <property type="match status" value="1"/>
</dbReference>
<dbReference type="SUPFAM" id="SSF49899">
    <property type="entry name" value="Concanavalin A-like lectins/glucanases"/>
    <property type="match status" value="2"/>
</dbReference>
<evidence type="ECO:0000256" key="12">
    <source>
        <dbReference type="SAM" id="MobiDB-lite"/>
    </source>
</evidence>
<dbReference type="GO" id="GO:0005509">
    <property type="term" value="F:calcium ion binding"/>
    <property type="evidence" value="ECO:0007669"/>
    <property type="project" value="UniProtKB-UniRule"/>
</dbReference>
<dbReference type="SMART" id="SM00181">
    <property type="entry name" value="EGF"/>
    <property type="match status" value="5"/>
</dbReference>
<feature type="domain" description="Cadherin" evidence="16">
    <location>
        <begin position="294"/>
        <end position="405"/>
    </location>
</feature>
<dbReference type="Gene3D" id="2.10.25.10">
    <property type="entry name" value="Laminin"/>
    <property type="match status" value="2"/>
</dbReference>
<dbReference type="InterPro" id="IPR020894">
    <property type="entry name" value="Cadherin_CS"/>
</dbReference>
<feature type="domain" description="EGF-like" evidence="15">
    <location>
        <begin position="2729"/>
        <end position="2766"/>
    </location>
</feature>
<name>A0A481MTN3_SCHMD</name>
<dbReference type="InterPro" id="IPR000152">
    <property type="entry name" value="EGF-type_Asp/Asn_hydroxyl_site"/>
</dbReference>
<feature type="region of interest" description="Disordered" evidence="12">
    <location>
        <begin position="3348"/>
        <end position="3367"/>
    </location>
</feature>